<dbReference type="GO" id="GO:0005840">
    <property type="term" value="C:ribosome"/>
    <property type="evidence" value="ECO:0007669"/>
    <property type="project" value="UniProtKB-KW"/>
</dbReference>
<keyword evidence="10" id="KW-1185">Reference proteome</keyword>
<evidence type="ECO:0000259" key="6">
    <source>
        <dbReference type="Pfam" id="PF01281"/>
    </source>
</evidence>
<evidence type="ECO:0000256" key="2">
    <source>
        <dbReference type="ARBA" id="ARBA00022980"/>
    </source>
</evidence>
<dbReference type="eggNOG" id="KOG4607">
    <property type="taxonomic scope" value="Eukaryota"/>
</dbReference>
<dbReference type="EMBL" id="CAJFCV020000001">
    <property type="protein sequence ID" value="CAG9087187.1"/>
    <property type="molecule type" value="Genomic_DNA"/>
</dbReference>
<dbReference type="Pfam" id="PF01281">
    <property type="entry name" value="Ribosomal_L9_N"/>
    <property type="match status" value="1"/>
</dbReference>
<dbReference type="AlphaFoldDB" id="A0A1I7S7X4"/>
<dbReference type="EMBL" id="CAJFDI010000001">
    <property type="protein sequence ID" value="CAD5210873.1"/>
    <property type="molecule type" value="Genomic_DNA"/>
</dbReference>
<dbReference type="PANTHER" id="PTHR21368">
    <property type="entry name" value="50S RIBOSOMAL PROTEIN L9"/>
    <property type="match status" value="1"/>
</dbReference>
<evidence type="ECO:0000313" key="11">
    <source>
        <dbReference type="WBParaSite" id="BXY_0911700.1"/>
    </source>
</evidence>
<evidence type="ECO:0000256" key="1">
    <source>
        <dbReference type="ARBA" id="ARBA00010605"/>
    </source>
</evidence>
<dbReference type="Proteomes" id="UP000095284">
    <property type="component" value="Unplaced"/>
</dbReference>
<proteinExistence type="inferred from homology"/>
<evidence type="ECO:0000313" key="8">
    <source>
        <dbReference type="EMBL" id="CAG9087187.1"/>
    </source>
</evidence>
<dbReference type="Proteomes" id="UP000659654">
    <property type="component" value="Unassembled WGS sequence"/>
</dbReference>
<keyword evidence="3" id="KW-0687">Ribonucleoprotein</keyword>
<evidence type="ECO:0000256" key="5">
    <source>
        <dbReference type="ARBA" id="ARBA00035381"/>
    </source>
</evidence>
<dbReference type="SUPFAM" id="SSF55658">
    <property type="entry name" value="L9 N-domain-like"/>
    <property type="match status" value="1"/>
</dbReference>
<gene>
    <name evidence="7" type="ORF">BXYJ_LOCUS2146</name>
</gene>
<sequence>MAITTRLLLRLTGRINLTRNLWVLKHVYAPPAVPEGQPQRPPDLQNLQKYEVVRYPQEFKTKPVKVILLEDVEGVGHQFDVVELPRSQAHNDILLPRKGVYASPFDLEYYGRKREEMKEELESRIRIPYDFILIGRKLVDKLIPIHVSMENKWEITPEIISASLFEKDVVAKPDAIVVPPQSALKGPDFEQEAKLVRFYVVLSNQYVVPMVGRISHVTTDDNAESLYPQGITFPSAEQLKKHGLKPEQPYFHTKGPFTEDDDILDILRRRDE</sequence>
<dbReference type="Proteomes" id="UP000582659">
    <property type="component" value="Unassembled WGS sequence"/>
</dbReference>
<name>A0A1I7S7X4_BURXY</name>
<dbReference type="WBParaSite" id="BXY_0911700.1">
    <property type="protein sequence ID" value="BXY_0911700.1"/>
    <property type="gene ID" value="BXY_0911700"/>
</dbReference>
<feature type="domain" description="Ribosomal protein L9" evidence="6">
    <location>
        <begin position="64"/>
        <end position="108"/>
    </location>
</feature>
<evidence type="ECO:0000313" key="10">
    <source>
        <dbReference type="Proteomes" id="UP000659654"/>
    </source>
</evidence>
<evidence type="ECO:0000256" key="3">
    <source>
        <dbReference type="ARBA" id="ARBA00023274"/>
    </source>
</evidence>
<dbReference type="InterPro" id="IPR020070">
    <property type="entry name" value="Ribosomal_bL9_N"/>
</dbReference>
<dbReference type="InterPro" id="IPR000244">
    <property type="entry name" value="Ribosomal_bL9"/>
</dbReference>
<accession>A0A1I7S7X4</accession>
<keyword evidence="2" id="KW-0689">Ribosomal protein</keyword>
<evidence type="ECO:0000313" key="9">
    <source>
        <dbReference type="Proteomes" id="UP000095284"/>
    </source>
</evidence>
<evidence type="ECO:0000313" key="7">
    <source>
        <dbReference type="EMBL" id="CAD5210873.1"/>
    </source>
</evidence>
<organism evidence="9 11">
    <name type="scientific">Bursaphelenchus xylophilus</name>
    <name type="common">Pinewood nematode worm</name>
    <name type="synonym">Aphelenchoides xylophilus</name>
    <dbReference type="NCBI Taxonomy" id="6326"/>
    <lineage>
        <taxon>Eukaryota</taxon>
        <taxon>Metazoa</taxon>
        <taxon>Ecdysozoa</taxon>
        <taxon>Nematoda</taxon>
        <taxon>Chromadorea</taxon>
        <taxon>Rhabditida</taxon>
        <taxon>Tylenchina</taxon>
        <taxon>Tylenchomorpha</taxon>
        <taxon>Aphelenchoidea</taxon>
        <taxon>Aphelenchoididae</taxon>
        <taxon>Bursaphelenchus</taxon>
    </lineage>
</organism>
<dbReference type="GO" id="GO:0003735">
    <property type="term" value="F:structural constituent of ribosome"/>
    <property type="evidence" value="ECO:0007669"/>
    <property type="project" value="InterPro"/>
</dbReference>
<dbReference type="GO" id="GO:0006412">
    <property type="term" value="P:translation"/>
    <property type="evidence" value="ECO:0007669"/>
    <property type="project" value="InterPro"/>
</dbReference>
<protein>
    <recommendedName>
        <fullName evidence="4">Large ribosomal subunit protein bL9m</fullName>
    </recommendedName>
    <alternativeName>
        <fullName evidence="5">39S ribosomal protein L9, mitochondrial</fullName>
    </alternativeName>
</protein>
<dbReference type="GO" id="GO:1990904">
    <property type="term" value="C:ribonucleoprotein complex"/>
    <property type="evidence" value="ECO:0007669"/>
    <property type="project" value="UniProtKB-KW"/>
</dbReference>
<reference evidence="8" key="2">
    <citation type="submission" date="2020-08" db="EMBL/GenBank/DDBJ databases">
        <authorList>
            <person name="Kikuchi T."/>
        </authorList>
    </citation>
    <scope>NUCLEOTIDE SEQUENCE</scope>
    <source>
        <strain evidence="7">Ka4C1</strain>
    </source>
</reference>
<dbReference type="Gene3D" id="3.40.5.10">
    <property type="entry name" value="Ribosomal protein L9, N-terminal domain"/>
    <property type="match status" value="1"/>
</dbReference>
<dbReference type="InterPro" id="IPR036935">
    <property type="entry name" value="Ribosomal_bL9_N_sf"/>
</dbReference>
<comment type="similarity">
    <text evidence="1">Belongs to the bacterial ribosomal protein bL9 family.</text>
</comment>
<dbReference type="OrthoDB" id="5555409at2759"/>
<reference evidence="11" key="1">
    <citation type="submission" date="2016-11" db="UniProtKB">
        <authorList>
            <consortium name="WormBaseParasite"/>
        </authorList>
    </citation>
    <scope>IDENTIFICATION</scope>
</reference>
<dbReference type="InterPro" id="IPR009027">
    <property type="entry name" value="Ribosomal_bL9/RNase_H1_N"/>
</dbReference>
<evidence type="ECO:0000256" key="4">
    <source>
        <dbReference type="ARBA" id="ARBA00035194"/>
    </source>
</evidence>